<evidence type="ECO:0000313" key="2">
    <source>
        <dbReference type="Proteomes" id="UP000236732"/>
    </source>
</evidence>
<keyword evidence="2" id="KW-1185">Reference proteome</keyword>
<sequence length="97" mass="10790">MAKCGSNGTKWLFNDVTTANFRLQTYDGFQCLETTFDAVAMHDCIDWPSPPGMKWLIVGHGSQTWAPISNYATSEYLNIDRAGGNVGRIDSWTIRLG</sequence>
<dbReference type="RefSeq" id="WP_160150485.1">
    <property type="nucleotide sequence ID" value="NZ_FNVT01000011.1"/>
</dbReference>
<evidence type="ECO:0000313" key="1">
    <source>
        <dbReference type="EMBL" id="SEG97669.1"/>
    </source>
</evidence>
<dbReference type="Proteomes" id="UP000236732">
    <property type="component" value="Unassembled WGS sequence"/>
</dbReference>
<dbReference type="EMBL" id="FNVT01000011">
    <property type="protein sequence ID" value="SEG97669.1"/>
    <property type="molecule type" value="Genomic_DNA"/>
</dbReference>
<proteinExistence type="predicted"/>
<accession>A0A1H6ELH4</accession>
<protein>
    <submittedName>
        <fullName evidence="1">Uncharacterized protein</fullName>
    </submittedName>
</protein>
<dbReference type="AlphaFoldDB" id="A0A1H6ELH4"/>
<gene>
    <name evidence="1" type="ORF">SAMN05444920_1116</name>
</gene>
<name>A0A1H6ELH4_9ACTN</name>
<organism evidence="1 2">
    <name type="scientific">Nonomuraea solani</name>
    <dbReference type="NCBI Taxonomy" id="1144553"/>
    <lineage>
        <taxon>Bacteria</taxon>
        <taxon>Bacillati</taxon>
        <taxon>Actinomycetota</taxon>
        <taxon>Actinomycetes</taxon>
        <taxon>Streptosporangiales</taxon>
        <taxon>Streptosporangiaceae</taxon>
        <taxon>Nonomuraea</taxon>
    </lineage>
</organism>
<reference evidence="1 2" key="1">
    <citation type="submission" date="2016-10" db="EMBL/GenBank/DDBJ databases">
        <authorList>
            <person name="de Groot N.N."/>
        </authorList>
    </citation>
    <scope>NUCLEOTIDE SEQUENCE [LARGE SCALE GENOMIC DNA]</scope>
    <source>
        <strain evidence="1 2">CGMCC 4.7037</strain>
    </source>
</reference>